<dbReference type="InterPro" id="IPR008984">
    <property type="entry name" value="SMAD_FHA_dom_sf"/>
</dbReference>
<dbReference type="Gene3D" id="2.60.200.20">
    <property type="match status" value="1"/>
</dbReference>
<dbReference type="SUPFAM" id="SSF49879">
    <property type="entry name" value="SMAD/FHA domain"/>
    <property type="match status" value="1"/>
</dbReference>
<protein>
    <submittedName>
        <fullName evidence="3">FHA domain-containing protein</fullName>
    </submittedName>
</protein>
<dbReference type="InterPro" id="IPR000253">
    <property type="entry name" value="FHA_dom"/>
</dbReference>
<evidence type="ECO:0000313" key="4">
    <source>
        <dbReference type="Proteomes" id="UP000832097"/>
    </source>
</evidence>
<evidence type="ECO:0000256" key="1">
    <source>
        <dbReference type="ARBA" id="ARBA00022553"/>
    </source>
</evidence>
<dbReference type="EMBL" id="CP094528">
    <property type="protein sequence ID" value="UOE46184.1"/>
    <property type="molecule type" value="Genomic_DNA"/>
</dbReference>
<feature type="domain" description="FHA" evidence="2">
    <location>
        <begin position="25"/>
        <end position="77"/>
    </location>
</feature>
<dbReference type="Pfam" id="PF00498">
    <property type="entry name" value="FHA"/>
    <property type="match status" value="1"/>
</dbReference>
<dbReference type="PROSITE" id="PS50006">
    <property type="entry name" value="FHA_DOMAIN"/>
    <property type="match status" value="1"/>
</dbReference>
<evidence type="ECO:0000259" key="2">
    <source>
        <dbReference type="PROSITE" id="PS50006"/>
    </source>
</evidence>
<reference evidence="3 4" key="1">
    <citation type="submission" date="2022-03" db="EMBL/GenBank/DDBJ databases">
        <title>Mucilaginibacter sp. isolated from the gut of Protaetia brevitarsis seulensis larvae.</title>
        <authorList>
            <person name="Won M."/>
            <person name="Kim S.-J."/>
            <person name="Kwon S.-W."/>
        </authorList>
    </citation>
    <scope>NUCLEOTIDE SEQUENCE [LARGE SCALE GENOMIC DNA]</scope>
    <source>
        <strain evidence="3 4">CFWR-12</strain>
    </source>
</reference>
<dbReference type="Proteomes" id="UP000832097">
    <property type="component" value="Chromosome"/>
</dbReference>
<evidence type="ECO:0000313" key="3">
    <source>
        <dbReference type="EMBL" id="UOE46184.1"/>
    </source>
</evidence>
<accession>A0ABY4C5D5</accession>
<keyword evidence="1" id="KW-0597">Phosphoprotein</keyword>
<organism evidence="3 4">
    <name type="scientific">Agromyces larvae</name>
    <dbReference type="NCBI Taxonomy" id="2929802"/>
    <lineage>
        <taxon>Bacteria</taxon>
        <taxon>Bacillati</taxon>
        <taxon>Actinomycetota</taxon>
        <taxon>Actinomycetes</taxon>
        <taxon>Micrococcales</taxon>
        <taxon>Microbacteriaceae</taxon>
        <taxon>Agromyces</taxon>
    </lineage>
</organism>
<dbReference type="CDD" id="cd00060">
    <property type="entry name" value="FHA"/>
    <property type="match status" value="1"/>
</dbReference>
<sequence>MAAKQAKWRVELADGTAIELTSPLAVIGRNPDSSTPGEQRIALPDVGRTLSKTHARLSYDDGAWRLTDLNSTNGSRVLDRAGVATPLRPGEPVVVGVGFIVGEVGVRLAYELI</sequence>
<dbReference type="SMART" id="SM00240">
    <property type="entry name" value="FHA"/>
    <property type="match status" value="1"/>
</dbReference>
<gene>
    <name evidence="3" type="ORF">MTO99_17545</name>
</gene>
<proteinExistence type="predicted"/>
<name>A0ABY4C5D5_9MICO</name>
<keyword evidence="4" id="KW-1185">Reference proteome</keyword>